<evidence type="ECO:0000256" key="2">
    <source>
        <dbReference type="ARBA" id="ARBA00004642"/>
    </source>
</evidence>
<feature type="domain" description="TEX10-like TPR repeats" evidence="7">
    <location>
        <begin position="555"/>
        <end position="846"/>
    </location>
</feature>
<evidence type="ECO:0000256" key="1">
    <source>
        <dbReference type="ARBA" id="ARBA00004604"/>
    </source>
</evidence>
<dbReference type="PANTHER" id="PTHR16056">
    <property type="entry name" value="REGULATOR OF MICROTUBULE DYNAMICS PROTEIN"/>
    <property type="match status" value="1"/>
</dbReference>
<proteinExistence type="inferred from homology"/>
<accession>A0AAV0I0F7</accession>
<comment type="subcellular location">
    <subcellularLocation>
        <location evidence="1">Nucleus</location>
        <location evidence="1">Nucleolus</location>
    </subcellularLocation>
    <subcellularLocation>
        <location evidence="2">Nucleus</location>
        <location evidence="2">Nucleoplasm</location>
    </subcellularLocation>
</comment>
<name>A0AAV0I0F7_9ROSI</name>
<evidence type="ECO:0000313" key="9">
    <source>
        <dbReference type="Proteomes" id="UP001154282"/>
    </source>
</evidence>
<evidence type="ECO:0000259" key="6">
    <source>
        <dbReference type="Pfam" id="PF12333"/>
    </source>
</evidence>
<feature type="non-terminal residue" evidence="8">
    <location>
        <position position="1"/>
    </location>
</feature>
<dbReference type="FunFam" id="1.25.10.10:FF:000348">
    <property type="entry name" value="uncharacterized protein LOC106763108 isoform X2"/>
    <property type="match status" value="1"/>
</dbReference>
<sequence length="943" mass="107167">KFSNGERKRKGNWGSPTAGCKTHVDSRPGVELVLWSFVLSEGRFRLLYKALIDGGRKTGTMPKNRAASTNKKQQKRGVDFKKIKRKIGRRLPPPKNTTNTEVKSKAIVLPEQSVASDKVGLAVSKKGLTLKELLQQTSHHNARVRKDALMGMRDLFLKYPEELRSHRYAVIEKLRERISDDDKMVRENLYLLLKSVVLPACKEDNQGPIISMMMVYIFNAMAHLAIDVRLMSFKFLDLIVQYYPASFFMHAEKILQNYEYILKSNQFYVQDKGKLRNVLAGLVCCLSLLPSDKKEVDTSEQDALREEVLHAFEPDKPTESVEFSIINKMLKELLPVLLNCFQDFTPSIQGTSQLDAQSFDCMHSILQSIGLAVRFFIYGIRKDKLESQRFDGRHEMSVWDNSISSILLKQLLRLFPLKSIRDLSEKDGDRYFILNTLITEIYLCTSEWMTPSADLSFKFLAFVEYVLKISDAESGKSVGEKHLLLLIPFLPKLISAVAEDWKDRFLQAFTNTFLECSADSKIKLACLAVIEEMLLSKEDQWYFNSGSGSLDCQISWMRELPQLLIQLGDKHPTSSQAVLRLILRLGQYSSVNAFLASEYDRMQNSLKKFYSIHSEEGNTCLGPFVRLPRDCQELSVYCLYYFSHLELDLLRSLASCCLCHELDEFMLRRVIEVLHSSYCAGHIQISDHVSFLMTLICRFKPSPESISYPTKETDASICNHGTFKSMTSDISACLSRIGDKSLVFLIVERVILEQMTLKPSLHNACAMLRVLVVLDAKPTKLSEQSILCIGDYLAGYLIDVVHNILEDNDAAGFVEASSYYFVPCFFLFDSSHRLFELVLKTMASLIHKLSTSVLSNEDDSALRLSSGIESIVGVLLLMHRDAKIGRLICSYKDDIALISRSIQSLLEPGADFNLTIEGKHRVQRAFGQLKTITRPLFQETQTT</sequence>
<dbReference type="InterPro" id="IPR024679">
    <property type="entry name" value="Ipi1_N"/>
</dbReference>
<keyword evidence="9" id="KW-1185">Reference proteome</keyword>
<evidence type="ECO:0000256" key="4">
    <source>
        <dbReference type="ARBA" id="ARBA00023242"/>
    </source>
</evidence>
<dbReference type="EMBL" id="CAMGYJ010000003">
    <property type="protein sequence ID" value="CAI0391120.1"/>
    <property type="molecule type" value="Genomic_DNA"/>
</dbReference>
<comment type="similarity">
    <text evidence="3">Belongs to the IPI1/TEX10 family.</text>
</comment>
<feature type="region of interest" description="Disordered" evidence="5">
    <location>
        <begin position="57"/>
        <end position="77"/>
    </location>
</feature>
<evidence type="ECO:0000313" key="8">
    <source>
        <dbReference type="EMBL" id="CAI0391120.1"/>
    </source>
</evidence>
<dbReference type="AlphaFoldDB" id="A0AAV0I0F7"/>
<dbReference type="InterPro" id="IPR016024">
    <property type="entry name" value="ARM-type_fold"/>
</dbReference>
<comment type="caution">
    <text evidence="8">The sequence shown here is derived from an EMBL/GenBank/DDBJ whole genome shotgun (WGS) entry which is preliminary data.</text>
</comment>
<evidence type="ECO:0000256" key="5">
    <source>
        <dbReference type="SAM" id="MobiDB-lite"/>
    </source>
</evidence>
<reference evidence="8" key="1">
    <citation type="submission" date="2022-08" db="EMBL/GenBank/DDBJ databases">
        <authorList>
            <person name="Gutierrez-Valencia J."/>
        </authorList>
    </citation>
    <scope>NUCLEOTIDE SEQUENCE</scope>
</reference>
<dbReference type="Proteomes" id="UP001154282">
    <property type="component" value="Unassembled WGS sequence"/>
</dbReference>
<evidence type="ECO:0000256" key="3">
    <source>
        <dbReference type="ARBA" id="ARBA00006427"/>
    </source>
</evidence>
<dbReference type="GO" id="GO:0005634">
    <property type="term" value="C:nucleus"/>
    <property type="evidence" value="ECO:0007669"/>
    <property type="project" value="UniProtKB-SubCell"/>
</dbReference>
<feature type="domain" description="Pre-rRNA-processing protein Ipi1 N-terminal" evidence="6">
    <location>
        <begin position="208"/>
        <end position="269"/>
    </location>
</feature>
<dbReference type="PANTHER" id="PTHR16056:SF2">
    <property type="entry name" value="TESTIS-EXPRESSED PROTEIN 10"/>
    <property type="match status" value="1"/>
</dbReference>
<protein>
    <recommendedName>
        <fullName evidence="10">Pre-rRNA-processing protein Ipi1 N-terminal domain-containing protein</fullName>
    </recommendedName>
</protein>
<dbReference type="Gene3D" id="1.25.10.10">
    <property type="entry name" value="Leucine-rich Repeat Variant"/>
    <property type="match status" value="1"/>
</dbReference>
<organism evidence="8 9">
    <name type="scientific">Linum tenue</name>
    <dbReference type="NCBI Taxonomy" id="586396"/>
    <lineage>
        <taxon>Eukaryota</taxon>
        <taxon>Viridiplantae</taxon>
        <taxon>Streptophyta</taxon>
        <taxon>Embryophyta</taxon>
        <taxon>Tracheophyta</taxon>
        <taxon>Spermatophyta</taxon>
        <taxon>Magnoliopsida</taxon>
        <taxon>eudicotyledons</taxon>
        <taxon>Gunneridae</taxon>
        <taxon>Pentapetalae</taxon>
        <taxon>rosids</taxon>
        <taxon>fabids</taxon>
        <taxon>Malpighiales</taxon>
        <taxon>Linaceae</taxon>
        <taxon>Linum</taxon>
    </lineage>
</organism>
<dbReference type="InterPro" id="IPR057949">
    <property type="entry name" value="TPR_TEX10"/>
</dbReference>
<dbReference type="Pfam" id="PF25781">
    <property type="entry name" value="TPR_TEX10"/>
    <property type="match status" value="1"/>
</dbReference>
<dbReference type="SUPFAM" id="SSF48371">
    <property type="entry name" value="ARM repeat"/>
    <property type="match status" value="1"/>
</dbReference>
<evidence type="ECO:0000259" key="7">
    <source>
        <dbReference type="Pfam" id="PF25781"/>
    </source>
</evidence>
<dbReference type="Pfam" id="PF12333">
    <property type="entry name" value="Ipi1_N"/>
    <property type="match status" value="1"/>
</dbReference>
<dbReference type="InterPro" id="IPR011989">
    <property type="entry name" value="ARM-like"/>
</dbReference>
<evidence type="ECO:0008006" key="10">
    <source>
        <dbReference type="Google" id="ProtNLM"/>
    </source>
</evidence>
<gene>
    <name evidence="8" type="ORF">LITE_LOCUS7018</name>
</gene>
<feature type="region of interest" description="Disordered" evidence="5">
    <location>
        <begin position="1"/>
        <end position="22"/>
    </location>
</feature>
<keyword evidence="4" id="KW-0539">Nucleus</keyword>